<evidence type="ECO:0000313" key="1">
    <source>
        <dbReference type="EMBL" id="CAI8032159.1"/>
    </source>
</evidence>
<dbReference type="EMBL" id="CASHTH010002586">
    <property type="protein sequence ID" value="CAI8032159.1"/>
    <property type="molecule type" value="Genomic_DNA"/>
</dbReference>
<keyword evidence="2" id="KW-1185">Reference proteome</keyword>
<gene>
    <name evidence="1" type="ORF">GBAR_LOCUS18208</name>
</gene>
<comment type="caution">
    <text evidence="1">The sequence shown here is derived from an EMBL/GenBank/DDBJ whole genome shotgun (WGS) entry which is preliminary data.</text>
</comment>
<accession>A0AA35SM87</accession>
<proteinExistence type="predicted"/>
<reference evidence="1" key="1">
    <citation type="submission" date="2023-03" db="EMBL/GenBank/DDBJ databases">
        <authorList>
            <person name="Steffen K."/>
            <person name="Cardenas P."/>
        </authorList>
    </citation>
    <scope>NUCLEOTIDE SEQUENCE</scope>
</reference>
<dbReference type="Proteomes" id="UP001174909">
    <property type="component" value="Unassembled WGS sequence"/>
</dbReference>
<name>A0AA35SM87_GEOBA</name>
<evidence type="ECO:0000313" key="2">
    <source>
        <dbReference type="Proteomes" id="UP001174909"/>
    </source>
</evidence>
<protein>
    <submittedName>
        <fullName evidence="1">Uncharacterized protein</fullName>
    </submittedName>
</protein>
<organism evidence="1 2">
    <name type="scientific">Geodia barretti</name>
    <name type="common">Barrett's horny sponge</name>
    <dbReference type="NCBI Taxonomy" id="519541"/>
    <lineage>
        <taxon>Eukaryota</taxon>
        <taxon>Metazoa</taxon>
        <taxon>Porifera</taxon>
        <taxon>Demospongiae</taxon>
        <taxon>Heteroscleromorpha</taxon>
        <taxon>Tetractinellida</taxon>
        <taxon>Astrophorina</taxon>
        <taxon>Geodiidae</taxon>
        <taxon>Geodia</taxon>
    </lineage>
</organism>
<sequence>MERKTAENL</sequence>